<name>A0A0R3QIT2_9BILA</name>
<sequence>LAHCWSSPLANKINMIMAVRSIAAAIKNDILQPSSIPCVATRCSRIKPPAPAKALIPFEKPMRMGAYLGAISK</sequence>
<reference evidence="1" key="1">
    <citation type="submission" date="2017-02" db="UniProtKB">
        <authorList>
            <consortium name="WormBaseParasite"/>
        </authorList>
    </citation>
    <scope>IDENTIFICATION</scope>
</reference>
<dbReference type="AlphaFoldDB" id="A0A0R3QIT2"/>
<protein>
    <submittedName>
        <fullName evidence="1">30S ribosomal protein S5</fullName>
    </submittedName>
</protein>
<accession>A0A0R3QIT2</accession>
<organism evidence="1">
    <name type="scientific">Brugia timori</name>
    <dbReference type="NCBI Taxonomy" id="42155"/>
    <lineage>
        <taxon>Eukaryota</taxon>
        <taxon>Metazoa</taxon>
        <taxon>Ecdysozoa</taxon>
        <taxon>Nematoda</taxon>
        <taxon>Chromadorea</taxon>
        <taxon>Rhabditida</taxon>
        <taxon>Spirurina</taxon>
        <taxon>Spiruromorpha</taxon>
        <taxon>Filarioidea</taxon>
        <taxon>Onchocercidae</taxon>
        <taxon>Brugia</taxon>
    </lineage>
</organism>
<evidence type="ECO:0000313" key="1">
    <source>
        <dbReference type="WBParaSite" id="BTMF_0000632401-mRNA-1"/>
    </source>
</evidence>
<dbReference type="WBParaSite" id="BTMF_0000632401-mRNA-1">
    <property type="protein sequence ID" value="BTMF_0000632401-mRNA-1"/>
    <property type="gene ID" value="BTMF_0000632401"/>
</dbReference>
<proteinExistence type="predicted"/>